<keyword evidence="2" id="KW-1185">Reference proteome</keyword>
<evidence type="ECO:0000313" key="1">
    <source>
        <dbReference type="EMBL" id="AVI50450.1"/>
    </source>
</evidence>
<dbReference type="AlphaFoldDB" id="A0A2S0HUZ0"/>
<sequence length="1130" mass="130785">MNKHIIKGQEFQIEIGDKKDAHKIQSSISALQSTRINALIDSILDSFDDPDCVFSFDNVELDLGTVSKYNYENEIIFKIEEALTNFFNNAITRNGVMRLGRKISREVQAIDSLEHYLLKGYFDWNMNITQSPSTLLHKIVSKDKTQLITLLKRIAGKEEVRRRIVYNFKEEDLETIVIVAAGSHGEYILNHKHNIIKTQEDEHIVNATSGDFNKAIWEIIMAYLFAEGRSYFSKKSYLDYLIRKLARRYNLHYTDLLSSLSEGIKQKITKFGREEEFVKIITELSRDTQIGKDTNQTKQDTKQVETTEFLKQVDHYLQHGVFSTSFKQISKNELNFKIKELIRNGSPLLLDRIDSWLSVRTNRVRILTILDSQNQLAFIERSKLPLVQSGLAFVSVLLSPTIASLNEAKDMLRVLDHRKGALILDVTLSRNFTEASLYHQILHNLFKYSSNNEQIMFRFLFDCCEGLSGNQKKVVEKFLVNFYQNMGNIALDEIAMEIRKFCKSNPQQKWLPWYEYHLVRWTKITGLSKTTLLHYLDARLKKEGEPYGILDLTNLEKETLQDGRITSEAISQPDLDTINYIMEFGRIPWWNSIYSYDDFNTDIQVLLSKTSGRSIIKRMLQNPSASYKFLEVLNPKAEEELWKALDVSSGHANFRLALHLRREMEANFVLSGLLKASEFLSLRKTILNLLVKNEGSQFSAQLIGYLETWSSLATILKYPSASEKCALILSSLFGFISNQQTSVQLKRLIEAINIHELEITNKLVGPKKLSEILAEFQIALPYSNYGIMEQLLGNNDVAFDSLLMKSDFRTALLSELTSEEVWKVITTQLGHRHQREFDQATTYLRQIQSILSEQAYRALCRSFSNIVLFKLTNTGFSTWQTKDWVRLLYEILQHQLGVSKADKTIYQINTRYAEGVPIFNILLQEETEKSAYPTPLPENDPEVRNDYEDENYRKLGEESKYQLMNPVFTNYTGLIILSPYLGILFQKCGLMEEGSFRNKESRARAVQLLDYAATADTNSQEHELLIPKVLCGIPVSEPIDVSYQLSEEHKLIVDDLLLAVTRQWRGMENTSITALRESFLQRDGKLEELDEHFYIKVEQRSYDVLLDRIPWNISKIKLSWMDKLIEVEWR</sequence>
<proteinExistence type="predicted"/>
<dbReference type="RefSeq" id="WP_105215294.1">
    <property type="nucleotide sequence ID" value="NZ_CP027062.1"/>
</dbReference>
<organism evidence="1 2">
    <name type="scientific">Pukyongia salina</name>
    <dbReference type="NCBI Taxonomy" id="2094025"/>
    <lineage>
        <taxon>Bacteria</taxon>
        <taxon>Pseudomonadati</taxon>
        <taxon>Bacteroidota</taxon>
        <taxon>Flavobacteriia</taxon>
        <taxon>Flavobacteriales</taxon>
        <taxon>Flavobacteriaceae</taxon>
        <taxon>Pukyongia</taxon>
    </lineage>
</organism>
<dbReference type="EMBL" id="CP027062">
    <property type="protein sequence ID" value="AVI50450.1"/>
    <property type="molecule type" value="Genomic_DNA"/>
</dbReference>
<gene>
    <name evidence="1" type="ORF">C5O00_04430</name>
</gene>
<dbReference type="Proteomes" id="UP000238442">
    <property type="component" value="Chromosome"/>
</dbReference>
<dbReference type="InterPro" id="IPR045538">
    <property type="entry name" value="CIS_TMP"/>
</dbReference>
<reference evidence="1 2" key="1">
    <citation type="submission" date="2018-02" db="EMBL/GenBank/DDBJ databases">
        <title>Genomic analysis of the strain RR4-38 isolated from a seawater recirculating aquaculture system.</title>
        <authorList>
            <person name="Kim Y.-S."/>
            <person name="Jang Y.H."/>
            <person name="Kim K.-H."/>
        </authorList>
    </citation>
    <scope>NUCLEOTIDE SEQUENCE [LARGE SCALE GENOMIC DNA]</scope>
    <source>
        <strain evidence="1 2">RR4-38</strain>
    </source>
</reference>
<dbReference type="OrthoDB" id="1488184at2"/>
<dbReference type="KEGG" id="aue:C5O00_04430"/>
<dbReference type="Pfam" id="PF19268">
    <property type="entry name" value="CIS_TMP"/>
    <property type="match status" value="2"/>
</dbReference>
<protein>
    <submittedName>
        <fullName evidence="1">Uncharacterized protein</fullName>
    </submittedName>
</protein>
<evidence type="ECO:0000313" key="2">
    <source>
        <dbReference type="Proteomes" id="UP000238442"/>
    </source>
</evidence>
<accession>A0A2S0HUZ0</accession>
<name>A0A2S0HUZ0_9FLAO</name>